<name>A0ACB5TVM5_AMBMO</name>
<gene>
    <name evidence="1" type="ORF">Amon02_000996100</name>
</gene>
<accession>A0ACB5TVM5</accession>
<comment type="caution">
    <text evidence="1">The sequence shown here is derived from an EMBL/GenBank/DDBJ whole genome shotgun (WGS) entry which is preliminary data.</text>
</comment>
<proteinExistence type="predicted"/>
<organism evidence="1 2">
    <name type="scientific">Ambrosiozyma monospora</name>
    <name type="common">Yeast</name>
    <name type="synonym">Endomycopsis monosporus</name>
    <dbReference type="NCBI Taxonomy" id="43982"/>
    <lineage>
        <taxon>Eukaryota</taxon>
        <taxon>Fungi</taxon>
        <taxon>Dikarya</taxon>
        <taxon>Ascomycota</taxon>
        <taxon>Saccharomycotina</taxon>
        <taxon>Pichiomycetes</taxon>
        <taxon>Pichiales</taxon>
        <taxon>Pichiaceae</taxon>
        <taxon>Ambrosiozyma</taxon>
    </lineage>
</organism>
<protein>
    <submittedName>
        <fullName evidence="1">Unnamed protein product</fullName>
    </submittedName>
</protein>
<dbReference type="EMBL" id="BSXS01009719">
    <property type="protein sequence ID" value="GME96345.1"/>
    <property type="molecule type" value="Genomic_DNA"/>
</dbReference>
<dbReference type="Proteomes" id="UP001165064">
    <property type="component" value="Unassembled WGS sequence"/>
</dbReference>
<keyword evidence="2" id="KW-1185">Reference proteome</keyword>
<reference evidence="1" key="1">
    <citation type="submission" date="2023-04" db="EMBL/GenBank/DDBJ databases">
        <title>Ambrosiozyma monospora NBRC 10751.</title>
        <authorList>
            <person name="Ichikawa N."/>
            <person name="Sato H."/>
            <person name="Tonouchi N."/>
        </authorList>
    </citation>
    <scope>NUCLEOTIDE SEQUENCE</scope>
    <source>
        <strain evidence="1">NBRC 10751</strain>
    </source>
</reference>
<evidence type="ECO:0000313" key="1">
    <source>
        <dbReference type="EMBL" id="GME96345.1"/>
    </source>
</evidence>
<sequence>MIFKNKNSGDQKGTKNSSNDNIIHSTPTGPVPQIVLNSPTSPDSPSVVRRPTVRFTNNNNEDKNDSDAEIIQNPLGRESSNASPSSSNRLKNSSSPSPEHKESYTKRRSILIPTLLAHDKSSDSYDSVGSPITWNRPFFTESPKTATHKSKRAVPQLSLDIPDKTTGGKLTPLSPLDAHFDLPGDEDDVEKDIMDGLTAALGDNEMGAWMPLGSGNLSRQNAIVKHEHRKAQVLASVSPSKSTKSNNNDTHEPFSARPSFNIERDSYNEDIELESIAPSI</sequence>
<evidence type="ECO:0000313" key="2">
    <source>
        <dbReference type="Proteomes" id="UP001165064"/>
    </source>
</evidence>